<evidence type="ECO:0000313" key="2">
    <source>
        <dbReference type="Proteomes" id="UP000743370"/>
    </source>
</evidence>
<proteinExistence type="predicted"/>
<organism evidence="1 2">
    <name type="scientific">Phaseolus angularis</name>
    <name type="common">Azuki bean</name>
    <name type="synonym">Vigna angularis</name>
    <dbReference type="NCBI Taxonomy" id="3914"/>
    <lineage>
        <taxon>Eukaryota</taxon>
        <taxon>Viridiplantae</taxon>
        <taxon>Streptophyta</taxon>
        <taxon>Embryophyta</taxon>
        <taxon>Tracheophyta</taxon>
        <taxon>Spermatophyta</taxon>
        <taxon>Magnoliopsida</taxon>
        <taxon>eudicotyledons</taxon>
        <taxon>Gunneridae</taxon>
        <taxon>Pentapetalae</taxon>
        <taxon>rosids</taxon>
        <taxon>fabids</taxon>
        <taxon>Fabales</taxon>
        <taxon>Fabaceae</taxon>
        <taxon>Papilionoideae</taxon>
        <taxon>50 kb inversion clade</taxon>
        <taxon>NPAAA clade</taxon>
        <taxon>indigoferoid/millettioid clade</taxon>
        <taxon>Phaseoleae</taxon>
        <taxon>Vigna</taxon>
    </lineage>
</organism>
<dbReference type="AlphaFoldDB" id="A0A8T0JW70"/>
<protein>
    <submittedName>
        <fullName evidence="1">Uncharacterized protein</fullName>
    </submittedName>
</protein>
<dbReference type="Proteomes" id="UP000743370">
    <property type="component" value="Unassembled WGS sequence"/>
</dbReference>
<gene>
    <name evidence="1" type="ORF">HKW66_Vig0119180</name>
</gene>
<sequence length="119" mass="13442">MTLLREICAMECILQSFVNTPVILERFVSLENEILHIESSFQANALSMSNGTPYEDNFLSCRDTSINVFNVNLKCHHDLDDGHLVDAIIDHVIDTSSITTTIEEQNGKTNIVDVFLRRS</sequence>
<accession>A0A8T0JW70</accession>
<evidence type="ECO:0000313" key="1">
    <source>
        <dbReference type="EMBL" id="KAG2384826.1"/>
    </source>
</evidence>
<dbReference type="EMBL" id="JABFOF010000008">
    <property type="protein sequence ID" value="KAG2384826.1"/>
    <property type="molecule type" value="Genomic_DNA"/>
</dbReference>
<reference evidence="1 2" key="1">
    <citation type="submission" date="2020-05" db="EMBL/GenBank/DDBJ databases">
        <title>Vigna angularis (adzuki bean) Var. LongXiaoDou No. 4 denovo assembly.</title>
        <authorList>
            <person name="Xiang H."/>
        </authorList>
    </citation>
    <scope>NUCLEOTIDE SEQUENCE [LARGE SCALE GENOMIC DNA]</scope>
    <source>
        <tissue evidence="1">Leaf</tissue>
    </source>
</reference>
<name>A0A8T0JW70_PHAAN</name>
<comment type="caution">
    <text evidence="1">The sequence shown here is derived from an EMBL/GenBank/DDBJ whole genome shotgun (WGS) entry which is preliminary data.</text>
</comment>